<dbReference type="HOGENOM" id="CLU_2938586_0_0_5"/>
<name>K0PWN2_9HYPH</name>
<dbReference type="EMBL" id="CANI01000019">
    <property type="protein sequence ID" value="CCM75687.1"/>
    <property type="molecule type" value="Genomic_DNA"/>
</dbReference>
<dbReference type="AlphaFoldDB" id="K0PWN2"/>
<feature type="compositionally biased region" description="Basic and acidic residues" evidence="1">
    <location>
        <begin position="41"/>
        <end position="50"/>
    </location>
</feature>
<dbReference type="Proteomes" id="UP000009319">
    <property type="component" value="Unassembled WGS sequence"/>
</dbReference>
<evidence type="ECO:0000313" key="2">
    <source>
        <dbReference type="EMBL" id="CCM75687.1"/>
    </source>
</evidence>
<dbReference type="STRING" id="1211777.BN77_2857"/>
<accession>K0PWN2</accession>
<gene>
    <name evidence="2" type="ORF">BN77_2857</name>
</gene>
<reference evidence="2 3" key="1">
    <citation type="journal article" date="2013" name="Genome Announc.">
        <title>Draft Genome Sequence of Rhizobium mesoamericanum STM3625, a Nitrogen-Fixing Symbiont of Mimosa pudica Isolated in French Guiana (South America).</title>
        <authorList>
            <person name="Moulin L."/>
            <person name="Mornico D."/>
            <person name="Melkonian R."/>
            <person name="Klonowska A."/>
        </authorList>
    </citation>
    <scope>NUCLEOTIDE SEQUENCE [LARGE SCALE GENOMIC DNA]</scope>
    <source>
        <strain evidence="2 3">STM3625</strain>
    </source>
</reference>
<feature type="region of interest" description="Disordered" evidence="1">
    <location>
        <begin position="35"/>
        <end position="60"/>
    </location>
</feature>
<evidence type="ECO:0000256" key="1">
    <source>
        <dbReference type="SAM" id="MobiDB-lite"/>
    </source>
</evidence>
<organism evidence="2 3">
    <name type="scientific">Rhizobium mesoamericanum STM3625</name>
    <dbReference type="NCBI Taxonomy" id="1211777"/>
    <lineage>
        <taxon>Bacteria</taxon>
        <taxon>Pseudomonadati</taxon>
        <taxon>Pseudomonadota</taxon>
        <taxon>Alphaproteobacteria</taxon>
        <taxon>Hyphomicrobiales</taxon>
        <taxon>Rhizobiaceae</taxon>
        <taxon>Rhizobium/Agrobacterium group</taxon>
        <taxon>Rhizobium</taxon>
    </lineage>
</organism>
<evidence type="ECO:0000313" key="3">
    <source>
        <dbReference type="Proteomes" id="UP000009319"/>
    </source>
</evidence>
<keyword evidence="3" id="KW-1185">Reference proteome</keyword>
<proteinExistence type="predicted"/>
<sequence length="60" mass="6895">MHEVSEGSQKKFNRIKPFRRLLNVFTKSRDALARPYATKENTNDQRDCTGDPKSVARATL</sequence>
<comment type="caution">
    <text evidence="2">The sequence shown here is derived from an EMBL/GenBank/DDBJ whole genome shotgun (WGS) entry which is preliminary data.</text>
</comment>
<protein>
    <submittedName>
        <fullName evidence="2">Uncharacterized protein</fullName>
    </submittedName>
</protein>